<dbReference type="EMBL" id="CP009048">
    <property type="protein sequence ID" value="AIL62504.1"/>
    <property type="molecule type" value="Genomic_DNA"/>
</dbReference>
<evidence type="ECO:0000313" key="3">
    <source>
        <dbReference type="Proteomes" id="UP000028931"/>
    </source>
</evidence>
<sequence length="121" mass="13247">MEVTDTLALQGENPGLEAFLNKLQPLLDGGRLDNLVDLASLLSDLVDLLDAAMVEKLSVQFEQATALSWNLGNAIRLAKAQTRQETTPPSLYGLLLLLREPQTRRGFALVLRVLNAIGHQD</sequence>
<evidence type="ECO:0000313" key="4">
    <source>
        <dbReference type="Proteomes" id="UP000426235"/>
    </source>
</evidence>
<name>A0A077FEQ1_9PSED</name>
<dbReference type="RefSeq" id="WP_051939449.1">
    <property type="nucleotide sequence ID" value="NZ_CP009048.1"/>
</dbReference>
<organism evidence="1 3">
    <name type="scientific">Pseudomonas alkylphenolica</name>
    <dbReference type="NCBI Taxonomy" id="237609"/>
    <lineage>
        <taxon>Bacteria</taxon>
        <taxon>Pseudomonadati</taxon>
        <taxon>Pseudomonadota</taxon>
        <taxon>Gammaproteobacteria</taxon>
        <taxon>Pseudomonadales</taxon>
        <taxon>Pseudomonadaceae</taxon>
        <taxon>Pseudomonas</taxon>
    </lineage>
</organism>
<dbReference type="Proteomes" id="UP000028931">
    <property type="component" value="Chromosome"/>
</dbReference>
<protein>
    <submittedName>
        <fullName evidence="2">DUF1641 domain-containing protein</fullName>
    </submittedName>
</protein>
<dbReference type="EMBL" id="CP046621">
    <property type="protein sequence ID" value="QGW78248.1"/>
    <property type="molecule type" value="Genomic_DNA"/>
</dbReference>
<keyword evidence="4" id="KW-1185">Reference proteome</keyword>
<dbReference type="eggNOG" id="COG2427">
    <property type="taxonomic scope" value="Bacteria"/>
</dbReference>
<gene>
    <name evidence="2" type="ORF">GPJ81_16665</name>
    <name evidence="1" type="ORF">PSAKL28_33440</name>
</gene>
<evidence type="ECO:0000313" key="1">
    <source>
        <dbReference type="EMBL" id="AIL62504.1"/>
    </source>
</evidence>
<dbReference type="OrthoDB" id="9034370at2"/>
<accession>A0A077FEQ1</accession>
<proteinExistence type="predicted"/>
<reference evidence="2" key="2">
    <citation type="submission" date="2019-12" db="EMBL/GenBank/DDBJ databases">
        <title>Hybrid Genome Assemblies of two High G+C Isolates from Undergraduate Microbiology Courses.</title>
        <authorList>
            <person name="Ne Ville C.J."/>
            <person name="Enright D."/>
            <person name="Hernandez I."/>
            <person name="Dodsworth J."/>
            <person name="Orwin P.M."/>
        </authorList>
    </citation>
    <scope>NUCLEOTIDE SEQUENCE [LARGE SCALE GENOMIC DNA]</scope>
    <source>
        <strain evidence="2">Neo</strain>
    </source>
</reference>
<dbReference type="AlphaFoldDB" id="A0A077FEQ1"/>
<dbReference type="Proteomes" id="UP000426235">
    <property type="component" value="Chromosome"/>
</dbReference>
<evidence type="ECO:0000313" key="2">
    <source>
        <dbReference type="EMBL" id="QGW78248.1"/>
    </source>
</evidence>
<dbReference type="HOGENOM" id="CLU_145884_1_0_6"/>
<dbReference type="KEGG" id="palk:PSAKL28_33440"/>
<reference evidence="1" key="1">
    <citation type="submission" date="2014-07" db="EMBL/GenBank/DDBJ databases">
        <authorList>
            <person name="Lee K."/>
            <person name="Lim J.Y."/>
            <person name="Hwang I."/>
        </authorList>
    </citation>
    <scope>NUCLEOTIDE SEQUENCE [LARGE SCALE GENOMIC DNA]</scope>
    <source>
        <strain evidence="1">KL28</strain>
    </source>
</reference>